<evidence type="ECO:0000313" key="2">
    <source>
        <dbReference type="EMBL" id="BAQ18038.1"/>
    </source>
</evidence>
<dbReference type="GO" id="GO:0005525">
    <property type="term" value="F:GTP binding"/>
    <property type="evidence" value="ECO:0007669"/>
    <property type="project" value="InterPro"/>
</dbReference>
<dbReference type="SUPFAM" id="SSF52540">
    <property type="entry name" value="P-loop containing nucleoside triphosphate hydrolases"/>
    <property type="match status" value="1"/>
</dbReference>
<dbReference type="GO" id="GO:0016301">
    <property type="term" value="F:kinase activity"/>
    <property type="evidence" value="ECO:0007669"/>
    <property type="project" value="UniProtKB-KW"/>
</dbReference>
<dbReference type="CDD" id="cd03114">
    <property type="entry name" value="MMAA-like"/>
    <property type="match status" value="1"/>
</dbReference>
<dbReference type="InterPro" id="IPR027417">
    <property type="entry name" value="P-loop_NTPase"/>
</dbReference>
<dbReference type="GO" id="GO:0005737">
    <property type="term" value="C:cytoplasm"/>
    <property type="evidence" value="ECO:0007669"/>
    <property type="project" value="TreeGrafter"/>
</dbReference>
<name>A0A0A8K516_9HYPH</name>
<dbReference type="PANTHER" id="PTHR23408:SF3">
    <property type="entry name" value="METHYLMALONIC ACIDURIA TYPE A PROTEIN, MITOCHONDRIAL"/>
    <property type="match status" value="1"/>
</dbReference>
<dbReference type="STRING" id="1384459.GL4_2604"/>
<evidence type="ECO:0000313" key="3">
    <source>
        <dbReference type="Proteomes" id="UP000031643"/>
    </source>
</evidence>
<comment type="similarity">
    <text evidence="1">Belongs to the SIMIBI class G3E GTPase family. ArgK/MeaB subfamily.</text>
</comment>
<gene>
    <name evidence="2" type="ORF">GL4_2604</name>
</gene>
<accession>A0A0A8K516</accession>
<dbReference type="NCBIfam" id="NF006958">
    <property type="entry name" value="PRK09435.1"/>
    <property type="match status" value="1"/>
</dbReference>
<dbReference type="AlphaFoldDB" id="A0A0A8K516"/>
<dbReference type="OrthoDB" id="9778292at2"/>
<dbReference type="KEGG" id="mcg:GL4_2604"/>
<keyword evidence="3" id="KW-1185">Reference proteome</keyword>
<organism evidence="2 3">
    <name type="scientific">Methyloceanibacter caenitepidi</name>
    <dbReference type="NCBI Taxonomy" id="1384459"/>
    <lineage>
        <taxon>Bacteria</taxon>
        <taxon>Pseudomonadati</taxon>
        <taxon>Pseudomonadota</taxon>
        <taxon>Alphaproteobacteria</taxon>
        <taxon>Hyphomicrobiales</taxon>
        <taxon>Hyphomicrobiaceae</taxon>
        <taxon>Methyloceanibacter</taxon>
    </lineage>
</organism>
<dbReference type="Gene3D" id="1.10.287.130">
    <property type="match status" value="1"/>
</dbReference>
<dbReference type="PANTHER" id="PTHR23408">
    <property type="entry name" value="METHYLMALONYL-COA MUTASE"/>
    <property type="match status" value="1"/>
</dbReference>
<protein>
    <submittedName>
        <fullName evidence="2">Putative periplasmic protein kinase ArgK and related GTPases of G3E family</fullName>
    </submittedName>
</protein>
<dbReference type="InterPro" id="IPR005129">
    <property type="entry name" value="GTPase_ArgK"/>
</dbReference>
<dbReference type="RefSeq" id="WP_045368069.1">
    <property type="nucleotide sequence ID" value="NZ_AP014648.1"/>
</dbReference>
<dbReference type="Proteomes" id="UP000031643">
    <property type="component" value="Chromosome"/>
</dbReference>
<keyword evidence="2" id="KW-0418">Kinase</keyword>
<dbReference type="Gene3D" id="3.40.50.300">
    <property type="entry name" value="P-loop containing nucleotide triphosphate hydrolases"/>
    <property type="match status" value="1"/>
</dbReference>
<evidence type="ECO:0000256" key="1">
    <source>
        <dbReference type="ARBA" id="ARBA00009625"/>
    </source>
</evidence>
<keyword evidence="2" id="KW-0808">Transferase</keyword>
<proteinExistence type="inferred from homology"/>
<reference evidence="2 3" key="1">
    <citation type="submission" date="2014-09" db="EMBL/GenBank/DDBJ databases">
        <title>Genome sequencing of Methyloceanibacter caenitepidi Gela4.</title>
        <authorList>
            <person name="Takeuchi M."/>
            <person name="Susumu S."/>
            <person name="Kamagata Y."/>
            <person name="Oshima K."/>
            <person name="Hattori M."/>
            <person name="Iwasaki W."/>
        </authorList>
    </citation>
    <scope>NUCLEOTIDE SEQUENCE [LARGE SCALE GENOMIC DNA]</scope>
    <source>
        <strain evidence="2 3">Gela4</strain>
    </source>
</reference>
<dbReference type="Pfam" id="PF03308">
    <property type="entry name" value="MeaB"/>
    <property type="match status" value="1"/>
</dbReference>
<dbReference type="HOGENOM" id="CLU_043725_2_2_5"/>
<dbReference type="NCBIfam" id="TIGR00750">
    <property type="entry name" value="lao"/>
    <property type="match status" value="1"/>
</dbReference>
<dbReference type="EMBL" id="AP014648">
    <property type="protein sequence ID" value="BAQ18038.1"/>
    <property type="molecule type" value="Genomic_DNA"/>
</dbReference>
<sequence>MTAKASSSPGAVTAKPQQSVDEIADAVRKGDRVALGRAITLIESTRPEDQVRARELLKTLMADTGRAIRIGISGPPGAGKSTLIDQFGLNLIAAGHKVAVLAVDPTSSRTGGSILGDKTRMGRLASETNAFIRPSPAGTSLGGVTKTTRETIAIAEAAGFDVVLVETVGVGQSETAVSNMVDVFVVVAIPGAGDELQGIKRGLLELADIIAVNKADSDNVERANRAATEYRAALHILASGNTAWQPAVLTMSARDNTGLDTLWEKIGECRRSLSEAGVLDDRRAEQAATWMREIFEQRLLAAFKGGRRAAREYQDIEDQVRAGTMSPADGADALAKLVGLKDPE</sequence>
<dbReference type="GO" id="GO:0003924">
    <property type="term" value="F:GTPase activity"/>
    <property type="evidence" value="ECO:0007669"/>
    <property type="project" value="InterPro"/>
</dbReference>
<dbReference type="Gene3D" id="1.20.5.170">
    <property type="match status" value="1"/>
</dbReference>